<evidence type="ECO:0000256" key="5">
    <source>
        <dbReference type="PIRSR" id="PIRSR001217-1"/>
    </source>
</evidence>
<organism evidence="8 9">
    <name type="scientific">Streptobacillus moniliformis (strain ATCC 14647 / DSM 12112 / NCTC 10651 / 9901)</name>
    <dbReference type="NCBI Taxonomy" id="519441"/>
    <lineage>
        <taxon>Bacteria</taxon>
        <taxon>Fusobacteriati</taxon>
        <taxon>Fusobacteriota</taxon>
        <taxon>Fusobacteriia</taxon>
        <taxon>Fusobacteriales</taxon>
        <taxon>Leptotrichiaceae</taxon>
        <taxon>Streptobacillus</taxon>
    </lineage>
</organism>
<dbReference type="OrthoDB" id="9764363at2"/>
<feature type="domain" description="Peptidase S49" evidence="7">
    <location>
        <begin position="114"/>
        <end position="257"/>
    </location>
</feature>
<dbReference type="Gene3D" id="3.90.226.10">
    <property type="entry name" value="2-enoyl-CoA Hydratase, Chain A, domain 1"/>
    <property type="match status" value="2"/>
</dbReference>
<evidence type="ECO:0000256" key="1">
    <source>
        <dbReference type="ARBA" id="ARBA00008683"/>
    </source>
</evidence>
<proteinExistence type="inferred from homology"/>
<dbReference type="PIRSF" id="PIRSF001217">
    <property type="entry name" value="Protease_4_SppA"/>
    <property type="match status" value="1"/>
</dbReference>
<keyword evidence="6" id="KW-0812">Transmembrane</keyword>
<evidence type="ECO:0000256" key="2">
    <source>
        <dbReference type="ARBA" id="ARBA00022670"/>
    </source>
</evidence>
<comment type="similarity">
    <text evidence="1">Belongs to the peptidase S49 family.</text>
</comment>
<keyword evidence="3" id="KW-0378">Hydrolase</keyword>
<dbReference type="GO" id="GO:0008236">
    <property type="term" value="F:serine-type peptidase activity"/>
    <property type="evidence" value="ECO:0007669"/>
    <property type="project" value="UniProtKB-KW"/>
</dbReference>
<sequence length="552" mass="62729">MTLIYYTIQAIIIALILSLVIIIVGLIIKSKIKKDKNISDLKLKKIKKLIISNESLLEDVPEGGLNKKNSFFDFKEALKKINQTETVEEVILDVDKMELTAVQIDELKDLFKDMNKNKKVIALASNLDNIKYRIAMLADTIYMYNSLNSSMLLKGYSRSFIYFKKLFDKIGVKVNVLHIGDYKSAGENYHKEEMSEEQRTSITRIYDKMLENFIDEIKDRRNVDIKEKLLNGDLVLINHIKAKEYGLIDGISNLDKLEIDYSKDTEELIPFSKKVKVKNKSKNVIGVICAEGAIMPNNKSESIITYDDMLEKIESLQEIKNLKGVILRINSPGGSALESERIYKELKNLDVPIFISMSSVAASGGYYISTVAKKVFLNPSTITGSIGVVSMYPTFDEISNKVGLNIETVNSGVATEIFDLKQPLTDELREKLIQSMRDVYIEFKKHVMTARVMTDEGLEKIAQGKIWLGNEAVEIGLADKIGGFDDCLKALLDYLNIKEYKLHFTKRKISLVDSLKNNISNIPFTAEISNELNMIQANKYKPMYFMNVKIDF</sequence>
<dbReference type="SUPFAM" id="SSF52096">
    <property type="entry name" value="ClpP/crotonase"/>
    <property type="match status" value="2"/>
</dbReference>
<dbReference type="GeneID" id="29672996"/>
<keyword evidence="9" id="KW-1185">Reference proteome</keyword>
<keyword evidence="4" id="KW-0720">Serine protease</keyword>
<gene>
    <name evidence="8" type="ordered locus">Smon_1434</name>
</gene>
<evidence type="ECO:0000313" key="8">
    <source>
        <dbReference type="EMBL" id="ACZ01867.1"/>
    </source>
</evidence>
<dbReference type="InterPro" id="IPR004635">
    <property type="entry name" value="Pept_S49_SppA"/>
</dbReference>
<dbReference type="InterPro" id="IPR047272">
    <property type="entry name" value="S49_SppA_C"/>
</dbReference>
<dbReference type="Gene3D" id="6.20.330.10">
    <property type="match status" value="1"/>
</dbReference>
<dbReference type="RefSeq" id="WP_012859413.1">
    <property type="nucleotide sequence ID" value="NC_013515.1"/>
</dbReference>
<dbReference type="InterPro" id="IPR029045">
    <property type="entry name" value="ClpP/crotonase-like_dom_sf"/>
</dbReference>
<dbReference type="HOGENOM" id="CLU_008856_1_1_0"/>
<dbReference type="PANTHER" id="PTHR33209:SF1">
    <property type="entry name" value="PEPTIDASE S49 DOMAIN-CONTAINING PROTEIN"/>
    <property type="match status" value="1"/>
</dbReference>
<dbReference type="PANTHER" id="PTHR33209">
    <property type="entry name" value="PROTEASE 4"/>
    <property type="match status" value="1"/>
</dbReference>
<accession>D1AVV7</accession>
<feature type="active site" description="Proton donor/acceptor" evidence="5">
    <location>
        <position position="183"/>
    </location>
</feature>
<dbReference type="STRING" id="519441.Smon_1434"/>
<dbReference type="InterPro" id="IPR004634">
    <property type="entry name" value="Pept_S49_pIV"/>
</dbReference>
<dbReference type="AlphaFoldDB" id="D1AVV7"/>
<evidence type="ECO:0000256" key="6">
    <source>
        <dbReference type="SAM" id="Phobius"/>
    </source>
</evidence>
<evidence type="ECO:0000313" key="9">
    <source>
        <dbReference type="Proteomes" id="UP000002072"/>
    </source>
</evidence>
<dbReference type="CDD" id="cd07023">
    <property type="entry name" value="S49_Sppa_N_C"/>
    <property type="match status" value="1"/>
</dbReference>
<evidence type="ECO:0000256" key="4">
    <source>
        <dbReference type="ARBA" id="ARBA00022825"/>
    </source>
</evidence>
<dbReference type="Pfam" id="PF01343">
    <property type="entry name" value="Peptidase_S49"/>
    <property type="match status" value="2"/>
</dbReference>
<dbReference type="GO" id="GO:0006465">
    <property type="term" value="P:signal peptide processing"/>
    <property type="evidence" value="ECO:0007669"/>
    <property type="project" value="InterPro"/>
</dbReference>
<feature type="domain" description="Peptidase S49" evidence="7">
    <location>
        <begin position="350"/>
        <end position="491"/>
    </location>
</feature>
<dbReference type="Gene3D" id="3.40.1750.10">
    <property type="entry name" value="peptide peptidase (sppa) like domain"/>
    <property type="match status" value="1"/>
</dbReference>
<dbReference type="InterPro" id="IPR002142">
    <property type="entry name" value="Peptidase_S49"/>
</dbReference>
<dbReference type="KEGG" id="smf:Smon_1434"/>
<dbReference type="eggNOG" id="COG0616">
    <property type="taxonomic scope" value="Bacteria"/>
</dbReference>
<dbReference type="GO" id="GO:0016020">
    <property type="term" value="C:membrane"/>
    <property type="evidence" value="ECO:0007669"/>
    <property type="project" value="InterPro"/>
</dbReference>
<keyword evidence="2" id="KW-0645">Protease</keyword>
<feature type="transmembrane region" description="Helical" evidence="6">
    <location>
        <begin position="6"/>
        <end position="28"/>
    </location>
</feature>
<keyword evidence="6" id="KW-0472">Membrane</keyword>
<evidence type="ECO:0000259" key="7">
    <source>
        <dbReference type="Pfam" id="PF01343"/>
    </source>
</evidence>
<keyword evidence="6" id="KW-1133">Transmembrane helix</keyword>
<dbReference type="Proteomes" id="UP000002072">
    <property type="component" value="Chromosome"/>
</dbReference>
<name>D1AVV7_STRM9</name>
<dbReference type="NCBIfam" id="TIGR00706">
    <property type="entry name" value="SppA_dom"/>
    <property type="match status" value="1"/>
</dbReference>
<dbReference type="EMBL" id="CP001779">
    <property type="protein sequence ID" value="ACZ01867.1"/>
    <property type="molecule type" value="Genomic_DNA"/>
</dbReference>
<reference evidence="8 9" key="1">
    <citation type="journal article" date="2009" name="Stand. Genomic Sci.">
        <title>Complete genome sequence of Streptobacillus moniliformis type strain (9901T).</title>
        <authorList>
            <person name="Nolan M."/>
            <person name="Gronow S."/>
            <person name="Lapidus A."/>
            <person name="Ivanova N."/>
            <person name="Copeland A."/>
            <person name="Lucas S."/>
            <person name="Del Rio T.G."/>
            <person name="Chen F."/>
            <person name="Tice H."/>
            <person name="Pitluck S."/>
            <person name="Cheng J.F."/>
            <person name="Sims D."/>
            <person name="Meincke L."/>
            <person name="Bruce D."/>
            <person name="Goodwin L."/>
            <person name="Brettin T."/>
            <person name="Han C."/>
            <person name="Detter J.C."/>
            <person name="Ovchinikova G."/>
            <person name="Pati A."/>
            <person name="Mavromatis K."/>
            <person name="Mikhailova N."/>
            <person name="Chen A."/>
            <person name="Palaniappan K."/>
            <person name="Land M."/>
            <person name="Hauser L."/>
            <person name="Chang Y.J."/>
            <person name="Jeffries C.D."/>
            <person name="Rohde M."/>
            <person name="Sproer C."/>
            <person name="Goker M."/>
            <person name="Bristow J."/>
            <person name="Eisen J.A."/>
            <person name="Markowitz V."/>
            <person name="Hugenholtz P."/>
            <person name="Kyrpides N.C."/>
            <person name="Klenk H.P."/>
            <person name="Chain P."/>
        </authorList>
    </citation>
    <scope>NUCLEOTIDE SEQUENCE [LARGE SCALE GENOMIC DNA]</scope>
    <source>
        <strain evidence="9">ATCC 14647 / DSM 12112 / NCTC 10651 / 9901</strain>
    </source>
</reference>
<evidence type="ECO:0000256" key="3">
    <source>
        <dbReference type="ARBA" id="ARBA00022801"/>
    </source>
</evidence>
<protein>
    <submittedName>
        <fullName evidence="8">Peptidase S49</fullName>
    </submittedName>
</protein>
<feature type="active site" description="Nucleophile" evidence="5">
    <location>
        <position position="363"/>
    </location>
</feature>